<dbReference type="InterPro" id="IPR036412">
    <property type="entry name" value="HAD-like_sf"/>
</dbReference>
<dbReference type="OrthoDB" id="9792518at2"/>
<comment type="cofactor">
    <cofactor evidence="1">
        <name>Mg(2+)</name>
        <dbReference type="ChEBI" id="CHEBI:18420"/>
    </cofactor>
</comment>
<keyword evidence="2" id="KW-0479">Metal-binding</keyword>
<dbReference type="Gene3D" id="1.10.150.240">
    <property type="entry name" value="Putative phosphatase, domain 2"/>
    <property type="match status" value="1"/>
</dbReference>
<dbReference type="EMBL" id="LR130779">
    <property type="protein sequence ID" value="VDN63171.1"/>
    <property type="molecule type" value="Genomic_DNA"/>
</dbReference>
<dbReference type="SUPFAM" id="SSF56784">
    <property type="entry name" value="HAD-like"/>
    <property type="match status" value="1"/>
</dbReference>
<dbReference type="CDD" id="cd04302">
    <property type="entry name" value="HAD_5NT"/>
    <property type="match status" value="1"/>
</dbReference>
<proteinExistence type="predicted"/>
<evidence type="ECO:0000313" key="3">
    <source>
        <dbReference type="EMBL" id="VDN63171.1"/>
    </source>
</evidence>
<dbReference type="InterPro" id="IPR041492">
    <property type="entry name" value="HAD_2"/>
</dbReference>
<dbReference type="AlphaFoldDB" id="A0A653B3C4"/>
<organism evidence="3">
    <name type="scientific">Ectopseudomonas oleovorans</name>
    <name type="common">Pseudomonas oleovorans</name>
    <dbReference type="NCBI Taxonomy" id="301"/>
    <lineage>
        <taxon>Bacteria</taxon>
        <taxon>Pseudomonadati</taxon>
        <taxon>Pseudomonadota</taxon>
        <taxon>Gammaproteobacteria</taxon>
        <taxon>Pseudomonadales</taxon>
        <taxon>Pseudomonadaceae</taxon>
        <taxon>Ectopseudomonas</taxon>
    </lineage>
</organism>
<dbReference type="InterPro" id="IPR023214">
    <property type="entry name" value="HAD_sf"/>
</dbReference>
<gene>
    <name evidence="3" type="ORF">POT9AD_2196</name>
</gene>
<evidence type="ECO:0000256" key="2">
    <source>
        <dbReference type="ARBA" id="ARBA00022723"/>
    </source>
</evidence>
<accession>A0A653B3C4</accession>
<dbReference type="GO" id="GO:0004713">
    <property type="term" value="F:protein tyrosine kinase activity"/>
    <property type="evidence" value="ECO:0007669"/>
    <property type="project" value="TreeGrafter"/>
</dbReference>
<name>A0A653B3C4_ECTOL</name>
<dbReference type="EC" id="3.1.3.5" evidence="3"/>
<evidence type="ECO:0000256" key="1">
    <source>
        <dbReference type="ARBA" id="ARBA00001946"/>
    </source>
</evidence>
<dbReference type="GO" id="GO:0005829">
    <property type="term" value="C:cytosol"/>
    <property type="evidence" value="ECO:0007669"/>
    <property type="project" value="TreeGrafter"/>
</dbReference>
<reference evidence="3" key="1">
    <citation type="submission" date="2018-11" db="EMBL/GenBank/DDBJ databases">
        <authorList>
            <consortium name="Genoscope - CEA"/>
            <person name="William W."/>
        </authorList>
    </citation>
    <scope>NUCLEOTIDE SEQUENCE [LARGE SCALE GENOMIC DNA]</scope>
    <source>
        <strain evidence="3">T9AD</strain>
    </source>
</reference>
<dbReference type="Pfam" id="PF13419">
    <property type="entry name" value="HAD_2"/>
    <property type="match status" value="1"/>
</dbReference>
<dbReference type="InterPro" id="IPR023198">
    <property type="entry name" value="PGP-like_dom2"/>
</dbReference>
<dbReference type="InterPro" id="IPR050155">
    <property type="entry name" value="HAD-like_hydrolase_sf"/>
</dbReference>
<dbReference type="GO" id="GO:0008253">
    <property type="term" value="F:5'-nucleotidase activity"/>
    <property type="evidence" value="ECO:0007669"/>
    <property type="project" value="UniProtKB-EC"/>
</dbReference>
<dbReference type="PANTHER" id="PTHR43434:SF20">
    <property type="entry name" value="5'-NUCLEOTIDASE"/>
    <property type="match status" value="1"/>
</dbReference>
<dbReference type="GO" id="GO:0046872">
    <property type="term" value="F:metal ion binding"/>
    <property type="evidence" value="ECO:0007669"/>
    <property type="project" value="UniProtKB-KW"/>
</dbReference>
<dbReference type="PANTHER" id="PTHR43434">
    <property type="entry name" value="PHOSPHOGLYCOLATE PHOSPHATASE"/>
    <property type="match status" value="1"/>
</dbReference>
<keyword evidence="3" id="KW-0378">Hydrolase</keyword>
<dbReference type="Gene3D" id="3.40.50.1000">
    <property type="entry name" value="HAD superfamily/HAD-like"/>
    <property type="match status" value="1"/>
</dbReference>
<protein>
    <submittedName>
        <fullName evidence="3">5'-nucleotidase</fullName>
        <ecNumber evidence="3">3.1.3.5</ecNumber>
    </submittedName>
</protein>
<dbReference type="FunFam" id="3.40.50.1000:FF:000022">
    <property type="entry name" value="Phosphoglycolate phosphatase"/>
    <property type="match status" value="1"/>
</dbReference>
<sequence length="225" mass="24706">MHHPTVLFDLDGTLTDPREGITRSVQFALAKLGIDEPDLAALEHFIGPPLLQCFMASYGLDEATAWQAVNHYRERFKVTGLYENRMFAGVPSLLDALLAQGRTLYIATSKPTVFAEEIARHFGFDRYFKRIYGSELDGTRTNKVELLAHLLESENLAPGSALMIGDRKHDLIGARSNGVQAVAVGYGFGSREELLGEAPAFHFETLEALHGAFMGNAPGVAQSLR</sequence>